<reference evidence="1 2" key="1">
    <citation type="submission" date="2016-10" db="EMBL/GenBank/DDBJ databases">
        <authorList>
            <person name="de Groot N.N."/>
        </authorList>
    </citation>
    <scope>NUCLEOTIDE SEQUENCE [LARGE SCALE GENOMIC DNA]</scope>
    <source>
        <strain evidence="1 2">DSM 17794</strain>
    </source>
</reference>
<sequence>GFVMTNDFVAKSLKFAANGLKPPVKLKKFAAKFQRELYIFFKLSGEIL</sequence>
<evidence type="ECO:0000313" key="2">
    <source>
        <dbReference type="Proteomes" id="UP000199153"/>
    </source>
</evidence>
<organism evidence="1 2">
    <name type="scientific">Salegentibacter flavus</name>
    <dbReference type="NCBI Taxonomy" id="287099"/>
    <lineage>
        <taxon>Bacteria</taxon>
        <taxon>Pseudomonadati</taxon>
        <taxon>Bacteroidota</taxon>
        <taxon>Flavobacteriia</taxon>
        <taxon>Flavobacteriales</taxon>
        <taxon>Flavobacteriaceae</taxon>
        <taxon>Salegentibacter</taxon>
    </lineage>
</organism>
<dbReference type="EMBL" id="FOVL01000012">
    <property type="protein sequence ID" value="SFN68623.1"/>
    <property type="molecule type" value="Genomic_DNA"/>
</dbReference>
<keyword evidence="2" id="KW-1185">Reference proteome</keyword>
<name>A0A1I5B1R2_9FLAO</name>
<dbReference type="AlphaFoldDB" id="A0A1I5B1R2"/>
<feature type="non-terminal residue" evidence="1">
    <location>
        <position position="1"/>
    </location>
</feature>
<gene>
    <name evidence="1" type="ORF">SAMN05660413_02163</name>
</gene>
<evidence type="ECO:0000313" key="1">
    <source>
        <dbReference type="EMBL" id="SFN68623.1"/>
    </source>
</evidence>
<accession>A0A1I5B1R2</accession>
<protein>
    <submittedName>
        <fullName evidence="1">Uncharacterized protein</fullName>
    </submittedName>
</protein>
<dbReference type="Proteomes" id="UP000199153">
    <property type="component" value="Unassembled WGS sequence"/>
</dbReference>
<proteinExistence type="predicted"/>